<dbReference type="EMBL" id="AJWY01013402">
    <property type="protein sequence ID" value="EKC47215.1"/>
    <property type="molecule type" value="Genomic_DNA"/>
</dbReference>
<feature type="non-terminal residue" evidence="1">
    <location>
        <position position="1"/>
    </location>
</feature>
<sequence length="27" mass="3125">FSILDYYFAIPSGEVSKSSYIDQQPNR</sequence>
<protein>
    <submittedName>
        <fullName evidence="1">Uncharacterized protein</fullName>
    </submittedName>
</protein>
<proteinExistence type="predicted"/>
<reference evidence="1" key="1">
    <citation type="journal article" date="2013" name="Environ. Microbiol.">
        <title>Microbiota from the distal guts of lean and obese adolescents exhibit partial functional redundancy besides clear differences in community structure.</title>
        <authorList>
            <person name="Ferrer M."/>
            <person name="Ruiz A."/>
            <person name="Lanza F."/>
            <person name="Haange S.B."/>
            <person name="Oberbach A."/>
            <person name="Till H."/>
            <person name="Bargiela R."/>
            <person name="Campoy C."/>
            <person name="Segura M.T."/>
            <person name="Richter M."/>
            <person name="von Bergen M."/>
            <person name="Seifert J."/>
            <person name="Suarez A."/>
        </authorList>
    </citation>
    <scope>NUCLEOTIDE SEQUENCE</scope>
</reference>
<evidence type="ECO:0000313" key="1">
    <source>
        <dbReference type="EMBL" id="EKC47215.1"/>
    </source>
</evidence>
<gene>
    <name evidence="1" type="ORF">LEA_19491</name>
</gene>
<dbReference type="AlphaFoldDB" id="K1S0G7"/>
<organism evidence="1">
    <name type="scientific">human gut metagenome</name>
    <dbReference type="NCBI Taxonomy" id="408170"/>
    <lineage>
        <taxon>unclassified sequences</taxon>
        <taxon>metagenomes</taxon>
        <taxon>organismal metagenomes</taxon>
    </lineage>
</organism>
<comment type="caution">
    <text evidence="1">The sequence shown here is derived from an EMBL/GenBank/DDBJ whole genome shotgun (WGS) entry which is preliminary data.</text>
</comment>
<accession>K1S0G7</accession>
<name>K1S0G7_9ZZZZ</name>